<evidence type="ECO:0000256" key="4">
    <source>
        <dbReference type="ARBA" id="ARBA00022801"/>
    </source>
</evidence>
<dbReference type="NCBIfam" id="TIGR03814">
    <property type="entry name" value="Gln_ase"/>
    <property type="match status" value="1"/>
</dbReference>
<dbReference type="AlphaFoldDB" id="A0A644V358"/>
<dbReference type="HAMAP" id="MF_00313">
    <property type="entry name" value="Glutaminase"/>
    <property type="match status" value="1"/>
</dbReference>
<gene>
    <name evidence="6" type="primary">glsA2_1</name>
    <name evidence="6" type="ORF">SDC9_31609</name>
</gene>
<evidence type="ECO:0000256" key="2">
    <source>
        <dbReference type="ARBA" id="ARBA00011881"/>
    </source>
</evidence>
<name>A0A644V358_9ZZZZ</name>
<dbReference type="EC" id="3.5.1.2" evidence="3"/>
<protein>
    <recommendedName>
        <fullName evidence="3">glutaminase</fullName>
        <ecNumber evidence="3">3.5.1.2</ecNumber>
    </recommendedName>
</protein>
<comment type="subunit">
    <text evidence="2">Homotetramer.</text>
</comment>
<reference evidence="6" key="1">
    <citation type="submission" date="2019-08" db="EMBL/GenBank/DDBJ databases">
        <authorList>
            <person name="Kucharzyk K."/>
            <person name="Murdoch R.W."/>
            <person name="Higgins S."/>
            <person name="Loffler F."/>
        </authorList>
    </citation>
    <scope>NUCLEOTIDE SEQUENCE</scope>
</reference>
<evidence type="ECO:0000256" key="1">
    <source>
        <dbReference type="ARBA" id="ARBA00011076"/>
    </source>
</evidence>
<dbReference type="InterPro" id="IPR012338">
    <property type="entry name" value="Beta-lactam/transpept-like"/>
</dbReference>
<dbReference type="InterPro" id="IPR015868">
    <property type="entry name" value="Glutaminase"/>
</dbReference>
<accession>A0A644V358</accession>
<comment type="caution">
    <text evidence="6">The sequence shown here is derived from an EMBL/GenBank/DDBJ whole genome shotgun (WGS) entry which is preliminary data.</text>
</comment>
<dbReference type="PANTHER" id="PTHR12544">
    <property type="entry name" value="GLUTAMINASE"/>
    <property type="match status" value="1"/>
</dbReference>
<organism evidence="6">
    <name type="scientific">bioreactor metagenome</name>
    <dbReference type="NCBI Taxonomy" id="1076179"/>
    <lineage>
        <taxon>unclassified sequences</taxon>
        <taxon>metagenomes</taxon>
        <taxon>ecological metagenomes</taxon>
    </lineage>
</organism>
<dbReference type="Pfam" id="PF04960">
    <property type="entry name" value="Glutaminase"/>
    <property type="match status" value="1"/>
</dbReference>
<dbReference type="PANTHER" id="PTHR12544:SF48">
    <property type="entry name" value="GLUTAMINASE 1"/>
    <property type="match status" value="1"/>
</dbReference>
<evidence type="ECO:0000256" key="3">
    <source>
        <dbReference type="ARBA" id="ARBA00012918"/>
    </source>
</evidence>
<evidence type="ECO:0000313" key="6">
    <source>
        <dbReference type="EMBL" id="MPL85637.1"/>
    </source>
</evidence>
<sequence>MQYKEIIERIYKELQDYTGHGKVADYIPALSKVIPDNYGISVATLDGENFSIGDVEKRFTIQSISKVFTLAMVSRHLGDKLWEIVGREPSGTAFNSLIQLEQERGIPRNPFINAGALVITDRLISLYKNPKDDILEFVRELSGNGYLSYNKEVAISEIEHSHRNLALANFVKSFGNLVNDPVKVIDTYCHHCSLSMNTNELATSFLFLANGGIIPSSEQRVCGARSAKRLNALMLTCGLYNESGDFAYRVGLPGKSGVGGGVVAVIPGKLSIAVWSPELNKNGNSYRGIETLERFTTYLGISVF</sequence>
<dbReference type="EMBL" id="VSSQ01000208">
    <property type="protein sequence ID" value="MPL85637.1"/>
    <property type="molecule type" value="Genomic_DNA"/>
</dbReference>
<comment type="similarity">
    <text evidence="1">Belongs to the glutaminase family.</text>
</comment>
<dbReference type="GO" id="GO:0004359">
    <property type="term" value="F:glutaminase activity"/>
    <property type="evidence" value="ECO:0007669"/>
    <property type="project" value="UniProtKB-EC"/>
</dbReference>
<dbReference type="Gene3D" id="3.40.710.10">
    <property type="entry name" value="DD-peptidase/beta-lactamase superfamily"/>
    <property type="match status" value="1"/>
</dbReference>
<evidence type="ECO:0000256" key="5">
    <source>
        <dbReference type="ARBA" id="ARBA00049534"/>
    </source>
</evidence>
<dbReference type="NCBIfam" id="NF002133">
    <property type="entry name" value="PRK00971.1-2"/>
    <property type="match status" value="1"/>
</dbReference>
<dbReference type="GO" id="GO:0006537">
    <property type="term" value="P:glutamate biosynthetic process"/>
    <property type="evidence" value="ECO:0007669"/>
    <property type="project" value="TreeGrafter"/>
</dbReference>
<dbReference type="NCBIfam" id="NF002132">
    <property type="entry name" value="PRK00971.1-1"/>
    <property type="match status" value="1"/>
</dbReference>
<proteinExistence type="inferred from homology"/>
<keyword evidence="4 6" id="KW-0378">Hydrolase</keyword>
<dbReference type="SUPFAM" id="SSF56601">
    <property type="entry name" value="beta-lactamase/transpeptidase-like"/>
    <property type="match status" value="1"/>
</dbReference>
<dbReference type="FunFam" id="3.40.710.10:FF:000005">
    <property type="entry name" value="Glutaminase"/>
    <property type="match status" value="1"/>
</dbReference>
<comment type="catalytic activity">
    <reaction evidence="5">
        <text>L-glutamine + H2O = L-glutamate + NH4(+)</text>
        <dbReference type="Rhea" id="RHEA:15889"/>
        <dbReference type="ChEBI" id="CHEBI:15377"/>
        <dbReference type="ChEBI" id="CHEBI:28938"/>
        <dbReference type="ChEBI" id="CHEBI:29985"/>
        <dbReference type="ChEBI" id="CHEBI:58359"/>
        <dbReference type="EC" id="3.5.1.2"/>
    </reaction>
</comment>
<dbReference type="GO" id="GO:0006543">
    <property type="term" value="P:L-glutamine catabolic process"/>
    <property type="evidence" value="ECO:0007669"/>
    <property type="project" value="TreeGrafter"/>
</dbReference>